<evidence type="ECO:0008006" key="3">
    <source>
        <dbReference type="Google" id="ProtNLM"/>
    </source>
</evidence>
<dbReference type="InterPro" id="IPR041408">
    <property type="entry name" value="Hcp_Tssd"/>
</dbReference>
<dbReference type="RefSeq" id="WP_182461752.1">
    <property type="nucleotide sequence ID" value="NZ_CP059732.1"/>
</dbReference>
<organism evidence="1 2">
    <name type="scientific">Spirosoma foliorum</name>
    <dbReference type="NCBI Taxonomy" id="2710596"/>
    <lineage>
        <taxon>Bacteria</taxon>
        <taxon>Pseudomonadati</taxon>
        <taxon>Bacteroidota</taxon>
        <taxon>Cytophagia</taxon>
        <taxon>Cytophagales</taxon>
        <taxon>Cytophagaceae</taxon>
        <taxon>Spirosoma</taxon>
    </lineage>
</organism>
<sequence>MAYDATLNVDGNAYKINWMLLRIYRKEDQKGKPASRPAWAVVVSLDAMDDSTIKSWMIDPHMQKDGKIIMSRVDESATFKEIEFKQAHCVTYFDEFFADVNYLNTIIMITGGEVTVNKATLHVT</sequence>
<evidence type="ECO:0000313" key="2">
    <source>
        <dbReference type="Proteomes" id="UP000515369"/>
    </source>
</evidence>
<dbReference type="GO" id="GO:0033104">
    <property type="term" value="C:type VI protein secretion system complex"/>
    <property type="evidence" value="ECO:0007669"/>
    <property type="project" value="InterPro"/>
</dbReference>
<evidence type="ECO:0000313" key="1">
    <source>
        <dbReference type="EMBL" id="QMW04494.1"/>
    </source>
</evidence>
<reference evidence="1 2" key="1">
    <citation type="submission" date="2020-07" db="EMBL/GenBank/DDBJ databases">
        <title>Spirosoma foliorum sp. nov., isolated from the leaves on the Nejang mountain Korea, Republic of.</title>
        <authorList>
            <person name="Ho H."/>
            <person name="Lee Y.-J."/>
            <person name="Nurcahyanto D.-A."/>
            <person name="Kim S.-G."/>
        </authorList>
    </citation>
    <scope>NUCLEOTIDE SEQUENCE [LARGE SCALE GENOMIC DNA]</scope>
    <source>
        <strain evidence="1 2">PL0136</strain>
    </source>
</reference>
<dbReference type="Pfam" id="PF17642">
    <property type="entry name" value="TssD"/>
    <property type="match status" value="1"/>
</dbReference>
<gene>
    <name evidence="1" type="ORF">H3H32_06005</name>
</gene>
<dbReference type="Proteomes" id="UP000515369">
    <property type="component" value="Chromosome"/>
</dbReference>
<proteinExistence type="predicted"/>
<protein>
    <recommendedName>
        <fullName evidence="3">Phage tail protein</fullName>
    </recommendedName>
</protein>
<dbReference type="KEGG" id="sfol:H3H32_06005"/>
<dbReference type="EMBL" id="CP059732">
    <property type="protein sequence ID" value="QMW04494.1"/>
    <property type="molecule type" value="Genomic_DNA"/>
</dbReference>
<dbReference type="AlphaFoldDB" id="A0A7G5H052"/>
<keyword evidence="2" id="KW-1185">Reference proteome</keyword>
<name>A0A7G5H052_9BACT</name>
<accession>A0A7G5H052</accession>